<feature type="transmembrane region" description="Helical" evidence="10">
    <location>
        <begin position="387"/>
        <end position="409"/>
    </location>
</feature>
<feature type="transmembrane region" description="Helical" evidence="10">
    <location>
        <begin position="276"/>
        <end position="297"/>
    </location>
</feature>
<dbReference type="InterPro" id="IPR048279">
    <property type="entry name" value="MdtK-like"/>
</dbReference>
<name>A0A4D7ASK4_9FIRM</name>
<dbReference type="Proteomes" id="UP000298642">
    <property type="component" value="Chromosome"/>
</dbReference>
<protein>
    <recommendedName>
        <fullName evidence="3">Multidrug export protein MepA</fullName>
    </recommendedName>
</protein>
<evidence type="ECO:0000313" key="11">
    <source>
        <dbReference type="EMBL" id="QCI60761.1"/>
    </source>
</evidence>
<proteinExistence type="inferred from homology"/>
<keyword evidence="9" id="KW-0046">Antibiotic resistance</keyword>
<feature type="transmembrane region" description="Helical" evidence="10">
    <location>
        <begin position="163"/>
        <end position="187"/>
    </location>
</feature>
<feature type="transmembrane region" description="Helical" evidence="10">
    <location>
        <begin position="359"/>
        <end position="380"/>
    </location>
</feature>
<dbReference type="GO" id="GO:0046677">
    <property type="term" value="P:response to antibiotic"/>
    <property type="evidence" value="ECO:0007669"/>
    <property type="project" value="UniProtKB-KW"/>
</dbReference>
<dbReference type="KEGG" id="obj:EIO64_17380"/>
<dbReference type="InterPro" id="IPR045070">
    <property type="entry name" value="MATE_MepA-like"/>
</dbReference>
<evidence type="ECO:0000256" key="5">
    <source>
        <dbReference type="ARBA" id="ARBA00022475"/>
    </source>
</evidence>
<evidence type="ECO:0000256" key="2">
    <source>
        <dbReference type="ARBA" id="ARBA00008417"/>
    </source>
</evidence>
<comment type="similarity">
    <text evidence="2">Belongs to the multi antimicrobial extrusion (MATE) (TC 2.A.66.1) family. MepA subfamily.</text>
</comment>
<dbReference type="GO" id="GO:0042910">
    <property type="term" value="F:xenobiotic transmembrane transporter activity"/>
    <property type="evidence" value="ECO:0007669"/>
    <property type="project" value="InterPro"/>
</dbReference>
<dbReference type="PANTHER" id="PTHR43823">
    <property type="entry name" value="SPORULATION PROTEIN YKVU"/>
    <property type="match status" value="1"/>
</dbReference>
<keyword evidence="12" id="KW-1185">Reference proteome</keyword>
<feature type="transmembrane region" description="Helical" evidence="10">
    <location>
        <begin position="415"/>
        <end position="435"/>
    </location>
</feature>
<evidence type="ECO:0000256" key="7">
    <source>
        <dbReference type="ARBA" id="ARBA00022989"/>
    </source>
</evidence>
<sequence length="443" mass="47772">MQIKLSDHFTYGRLLRYTLPTIVMIIFTSLYSVVDGLFVSNLVGDLALSAVNIAFPITMIIGAFGFMLGTGGSAIVARTLGEGKPELASRYFTLFIWCVAGLGVVLSIVTIAFIEPIMRFAGASDLLLEDCIAYGRILLAGSAVFMLQSAFQSFFSVAEKPKLGLLLSLAAGATNITFDYVFIALLGMGVTGAAWATVLGYCVGGVIPVVYFLLPRREGLRLVRTNFYGRELLHACINGSSELMSNISASVVGILYNIRLMDLLGEPGVAAHSVMMYVDFVFVAAFLGFSMGSAPIVSYHYGAENYDELKNIFRRSGVIIAATSVAMVAASELLSRPLSAAFVGYSPDLLELTTHGFRIFALCYLFCGLNIYASAFFTALCNGALSALIAFTRTLLLRGGLVLVMPVFFGVDGVWWSVAAAELLGVVLSVVLLVLMRRRYHYA</sequence>
<reference evidence="12" key="1">
    <citation type="submission" date="2018-12" db="EMBL/GenBank/DDBJ databases">
        <title>Dusodibacter welbiota gen. nov., sp. nov., isolated from human faeces and emended description of the Oscillibacter genus.</title>
        <authorList>
            <person name="Le Roy T."/>
            <person name="Van der Smissen P."/>
            <person name="Delzenne N."/>
            <person name="Muccioli G."/>
            <person name="Collet J.F."/>
            <person name="Cani P.D."/>
        </authorList>
    </citation>
    <scope>NUCLEOTIDE SEQUENCE [LARGE SCALE GENOMIC DNA]</scope>
    <source>
        <strain evidence="12">J115</strain>
    </source>
</reference>
<evidence type="ECO:0000313" key="12">
    <source>
        <dbReference type="Proteomes" id="UP000298642"/>
    </source>
</evidence>
<dbReference type="GeneID" id="89520936"/>
<feature type="transmembrane region" description="Helical" evidence="10">
    <location>
        <begin position="46"/>
        <end position="70"/>
    </location>
</feature>
<dbReference type="Pfam" id="PF01554">
    <property type="entry name" value="MatE"/>
    <property type="match status" value="2"/>
</dbReference>
<dbReference type="PIRSF" id="PIRSF006603">
    <property type="entry name" value="DinF"/>
    <property type="match status" value="1"/>
</dbReference>
<evidence type="ECO:0000256" key="1">
    <source>
        <dbReference type="ARBA" id="ARBA00004651"/>
    </source>
</evidence>
<feature type="transmembrane region" description="Helical" evidence="10">
    <location>
        <begin position="91"/>
        <end position="113"/>
    </location>
</feature>
<dbReference type="InterPro" id="IPR051327">
    <property type="entry name" value="MATE_MepA_subfamily"/>
</dbReference>
<evidence type="ECO:0000256" key="8">
    <source>
        <dbReference type="ARBA" id="ARBA00023136"/>
    </source>
</evidence>
<evidence type="ECO:0000256" key="9">
    <source>
        <dbReference type="ARBA" id="ARBA00023251"/>
    </source>
</evidence>
<organism evidence="11 12">
    <name type="scientific">Dysosmobacter welbionis</name>
    <dbReference type="NCBI Taxonomy" id="2093857"/>
    <lineage>
        <taxon>Bacteria</taxon>
        <taxon>Bacillati</taxon>
        <taxon>Bacillota</taxon>
        <taxon>Clostridia</taxon>
        <taxon>Eubacteriales</taxon>
        <taxon>Oscillospiraceae</taxon>
        <taxon>Dysosmobacter</taxon>
    </lineage>
</organism>
<keyword evidence="7 10" id="KW-1133">Transmembrane helix</keyword>
<feature type="transmembrane region" description="Helical" evidence="10">
    <location>
        <begin position="133"/>
        <end position="151"/>
    </location>
</feature>
<evidence type="ECO:0000256" key="6">
    <source>
        <dbReference type="ARBA" id="ARBA00022692"/>
    </source>
</evidence>
<keyword evidence="4" id="KW-0813">Transport</keyword>
<accession>A0A4D7ASK4</accession>
<feature type="transmembrane region" description="Helical" evidence="10">
    <location>
        <begin position="14"/>
        <end position="34"/>
    </location>
</feature>
<feature type="transmembrane region" description="Helical" evidence="10">
    <location>
        <begin position="318"/>
        <end position="339"/>
    </location>
</feature>
<dbReference type="GO" id="GO:0015297">
    <property type="term" value="F:antiporter activity"/>
    <property type="evidence" value="ECO:0007669"/>
    <property type="project" value="InterPro"/>
</dbReference>
<keyword evidence="6 10" id="KW-0812">Transmembrane</keyword>
<keyword evidence="5" id="KW-1003">Cell membrane</keyword>
<evidence type="ECO:0000256" key="3">
    <source>
        <dbReference type="ARBA" id="ARBA00022106"/>
    </source>
</evidence>
<feature type="transmembrane region" description="Helical" evidence="10">
    <location>
        <begin position="193"/>
        <end position="214"/>
    </location>
</feature>
<dbReference type="EMBL" id="CP034413">
    <property type="protein sequence ID" value="QCI60761.1"/>
    <property type="molecule type" value="Genomic_DNA"/>
</dbReference>
<dbReference type="CDD" id="cd13143">
    <property type="entry name" value="MATE_MepA_like"/>
    <property type="match status" value="1"/>
</dbReference>
<dbReference type="AlphaFoldDB" id="A0A4D7ASK4"/>
<comment type="subcellular location">
    <subcellularLocation>
        <location evidence="1">Cell membrane</location>
        <topology evidence="1">Multi-pass membrane protein</topology>
    </subcellularLocation>
</comment>
<evidence type="ECO:0000256" key="10">
    <source>
        <dbReference type="SAM" id="Phobius"/>
    </source>
</evidence>
<evidence type="ECO:0000256" key="4">
    <source>
        <dbReference type="ARBA" id="ARBA00022448"/>
    </source>
</evidence>
<feature type="transmembrane region" description="Helical" evidence="10">
    <location>
        <begin position="235"/>
        <end position="256"/>
    </location>
</feature>
<dbReference type="RefSeq" id="WP_021749460.1">
    <property type="nucleotide sequence ID" value="NZ_CAUWCU010000004.1"/>
</dbReference>
<dbReference type="InterPro" id="IPR002528">
    <property type="entry name" value="MATE_fam"/>
</dbReference>
<gene>
    <name evidence="11" type="ORF">EIO64_17380</name>
</gene>
<dbReference type="PANTHER" id="PTHR43823:SF3">
    <property type="entry name" value="MULTIDRUG EXPORT PROTEIN MEPA"/>
    <property type="match status" value="1"/>
</dbReference>
<keyword evidence="8 10" id="KW-0472">Membrane</keyword>
<dbReference type="GO" id="GO:0005886">
    <property type="term" value="C:plasma membrane"/>
    <property type="evidence" value="ECO:0007669"/>
    <property type="project" value="UniProtKB-SubCell"/>
</dbReference>